<evidence type="ECO:0000313" key="2">
    <source>
        <dbReference type="Proteomes" id="UP000722485"/>
    </source>
</evidence>
<proteinExistence type="predicted"/>
<dbReference type="EMBL" id="JAANBB010000519">
    <property type="protein sequence ID" value="KAF7540653.1"/>
    <property type="molecule type" value="Genomic_DNA"/>
</dbReference>
<comment type="caution">
    <text evidence="1">The sequence shown here is derived from an EMBL/GenBank/DDBJ whole genome shotgun (WGS) entry which is preliminary data.</text>
</comment>
<dbReference type="AlphaFoldDB" id="A0A9P5GZH5"/>
<dbReference type="OrthoDB" id="3344950at2759"/>
<accession>A0A9P5GZH5</accession>
<protein>
    <submittedName>
        <fullName evidence="1">Uncharacterized protein</fullName>
    </submittedName>
</protein>
<organism evidence="1 2">
    <name type="scientific">Cylindrodendrum hubeiense</name>
    <dbReference type="NCBI Taxonomy" id="595255"/>
    <lineage>
        <taxon>Eukaryota</taxon>
        <taxon>Fungi</taxon>
        <taxon>Dikarya</taxon>
        <taxon>Ascomycota</taxon>
        <taxon>Pezizomycotina</taxon>
        <taxon>Sordariomycetes</taxon>
        <taxon>Hypocreomycetidae</taxon>
        <taxon>Hypocreales</taxon>
        <taxon>Nectriaceae</taxon>
        <taxon>Cylindrodendrum</taxon>
    </lineage>
</organism>
<gene>
    <name evidence="1" type="ORF">G7Z17_g12148</name>
</gene>
<keyword evidence="2" id="KW-1185">Reference proteome</keyword>
<dbReference type="Proteomes" id="UP000722485">
    <property type="component" value="Unassembled WGS sequence"/>
</dbReference>
<reference evidence="1" key="1">
    <citation type="submission" date="2020-03" db="EMBL/GenBank/DDBJ databases">
        <title>Draft Genome Sequence of Cylindrodendrum hubeiense.</title>
        <authorList>
            <person name="Buettner E."/>
            <person name="Kellner H."/>
        </authorList>
    </citation>
    <scope>NUCLEOTIDE SEQUENCE</scope>
    <source>
        <strain evidence="1">IHI 201604</strain>
    </source>
</reference>
<name>A0A9P5GZH5_9HYPO</name>
<evidence type="ECO:0000313" key="1">
    <source>
        <dbReference type="EMBL" id="KAF7540653.1"/>
    </source>
</evidence>
<sequence length="146" mass="16267">MATADTVDLGPAHPPKEDSIIVFSEILPELKKTLVHLRHDYNKHEPEYFAAVEHLSNNDLAGFTVDNVEAVRVGPSAYGIHLFAKLRIPALPADGPAYIHFRAFTAGSDEPPKFHSIHTEEKEGPDGGKTYRAIFTNDDELEWFDT</sequence>